<evidence type="ECO:0000313" key="2">
    <source>
        <dbReference type="EMBL" id="UOA15587.1"/>
    </source>
</evidence>
<organism evidence="2 3">
    <name type="scientific">Sulfitobacter dubius</name>
    <dbReference type="NCBI Taxonomy" id="218673"/>
    <lineage>
        <taxon>Bacteria</taxon>
        <taxon>Pseudomonadati</taxon>
        <taxon>Pseudomonadota</taxon>
        <taxon>Alphaproteobacteria</taxon>
        <taxon>Rhodobacterales</taxon>
        <taxon>Roseobacteraceae</taxon>
        <taxon>Sulfitobacter</taxon>
    </lineage>
</organism>
<keyword evidence="2" id="KW-0808">Transferase</keyword>
<dbReference type="GO" id="GO:0102318">
    <property type="term" value="F:2-deoxystreptamine glucosyltransferase activity"/>
    <property type="evidence" value="ECO:0007669"/>
    <property type="project" value="UniProtKB-EC"/>
</dbReference>
<dbReference type="Pfam" id="PF00534">
    <property type="entry name" value="Glycos_transf_1"/>
    <property type="match status" value="1"/>
</dbReference>
<dbReference type="SUPFAM" id="SSF53756">
    <property type="entry name" value="UDP-Glycosyltransferase/glycogen phosphorylase"/>
    <property type="match status" value="1"/>
</dbReference>
<dbReference type="InterPro" id="IPR001296">
    <property type="entry name" value="Glyco_trans_1"/>
</dbReference>
<protein>
    <submittedName>
        <fullName evidence="2">2-deoxystreptamine glucosyltransferase</fullName>
        <ecNumber evidence="2">2.4.1.284</ecNumber>
    </submittedName>
</protein>
<evidence type="ECO:0000313" key="3">
    <source>
        <dbReference type="Proteomes" id="UP000831019"/>
    </source>
</evidence>
<gene>
    <name evidence="2" type="primary">kanF_1</name>
    <name evidence="2" type="ORF">DSM109990_02430</name>
</gene>
<accession>A0ABY3ZLN9</accession>
<sequence>MPENLLIYAPVPLYASSQGFLQENQACNGLRLWAENFETVSVMMPVLTGMPPPSWRPISTVGPSLERINVIPLPTAYRPDRFFQHLPSTARLIQEQIKKADYLSFSIGGLFGDWGSVSCHLAHKMGKPYAIWTDRVESEVVRRTAHVGNWRQRLRARATHRPMFALEKHLIRRSSLGLFHGKETYDTYAPYCRNPQIVHDIHIPKSDHIDAQALDEKLASLVKGPLKIAYVGRADAMKGSLDWITVIKNLAAADMDFQASWLGDGPDLQEMRAQVTEAGLQDRVKLPGFTDDRSEVLKCLRDAHIVMFCHKTPESPRSLIEALASAAPIVGYEGAFARDLISAEGGGLLSGMGDTAELARNIMTLDNDRQKLAQLAREAAVAGSTYDEETVFEHRCELIRRYL</sequence>
<dbReference type="PANTHER" id="PTHR12526">
    <property type="entry name" value="GLYCOSYLTRANSFERASE"/>
    <property type="match status" value="1"/>
</dbReference>
<proteinExistence type="predicted"/>
<keyword evidence="3" id="KW-1185">Reference proteome</keyword>
<dbReference type="Proteomes" id="UP000831019">
    <property type="component" value="Chromosome"/>
</dbReference>
<dbReference type="EMBL" id="CP085144">
    <property type="protein sequence ID" value="UOA15587.1"/>
    <property type="molecule type" value="Genomic_DNA"/>
</dbReference>
<feature type="domain" description="Glycosyl transferase family 1" evidence="1">
    <location>
        <begin position="223"/>
        <end position="379"/>
    </location>
</feature>
<dbReference type="RefSeq" id="WP_243261145.1">
    <property type="nucleotide sequence ID" value="NZ_CP085144.1"/>
</dbReference>
<dbReference type="EC" id="2.4.1.284" evidence="2"/>
<reference evidence="3" key="1">
    <citation type="journal article" date="2022" name="Microorganisms">
        <title>Beyond the ABCs#Discovery of Three New Plasmid Types in Rhodobacterales (RepQ, RepY, RepW).</title>
        <authorList>
            <person name="Freese H.M."/>
            <person name="Ringel V."/>
            <person name="Overmann J."/>
            <person name="Petersen J."/>
        </authorList>
    </citation>
    <scope>NUCLEOTIDE SEQUENCE [LARGE SCALE GENOMIC DNA]</scope>
    <source>
        <strain evidence="3">DSM 109990</strain>
    </source>
</reference>
<evidence type="ECO:0000259" key="1">
    <source>
        <dbReference type="Pfam" id="PF00534"/>
    </source>
</evidence>
<keyword evidence="2" id="KW-0328">Glycosyltransferase</keyword>
<name>A0ABY3ZLN9_9RHOB</name>
<dbReference type="Gene3D" id="3.40.50.2000">
    <property type="entry name" value="Glycogen Phosphorylase B"/>
    <property type="match status" value="1"/>
</dbReference>